<comment type="similarity">
    <text evidence="4 14">Belongs to the protamine P1 family.</text>
</comment>
<evidence type="ECO:0000256" key="9">
    <source>
        <dbReference type="ARBA" id="ARBA00022871"/>
    </source>
</evidence>
<reference evidence="15" key="2">
    <citation type="submission" date="2009-07" db="EMBL/GenBank/DDBJ databases">
        <authorList>
            <person name="Mcgowen M.R."/>
            <person name="Spaulding M."/>
            <person name="Gatesy J."/>
        </authorList>
    </citation>
    <scope>NUCLEOTIDE SEQUENCE</scope>
</reference>
<evidence type="ECO:0000256" key="7">
    <source>
        <dbReference type="ARBA" id="ARBA00022473"/>
    </source>
</evidence>
<comment type="function">
    <text evidence="1 14">Protamines substitute for histones in the chromatin of sperm during the haploid phase of spermatogenesis. They compact sperm DNA into a highly condensed, stable and inactive complex.</text>
</comment>
<evidence type="ECO:0000256" key="10">
    <source>
        <dbReference type="ARBA" id="ARBA00023067"/>
    </source>
</evidence>
<keyword evidence="8 14" id="KW-0221">Differentiation</keyword>
<evidence type="ECO:0000256" key="12">
    <source>
        <dbReference type="ARBA" id="ARBA00023242"/>
    </source>
</evidence>
<evidence type="ECO:0000256" key="14">
    <source>
        <dbReference type="RuleBase" id="RU000650"/>
    </source>
</evidence>
<evidence type="ECO:0000313" key="15">
    <source>
        <dbReference type="EMBL" id="ACU51731.1"/>
    </source>
</evidence>
<comment type="subcellular location">
    <subcellularLocation>
        <location evidence="3">Chromosome</location>
    </subcellularLocation>
    <subcellularLocation>
        <location evidence="2 14">Nucleus</location>
    </subcellularLocation>
</comment>
<keyword evidence="12 14" id="KW-0539">Nucleus</keyword>
<dbReference type="GO" id="GO:0005634">
    <property type="term" value="C:nucleus"/>
    <property type="evidence" value="ECO:0007669"/>
    <property type="project" value="UniProtKB-SubCell"/>
</dbReference>
<evidence type="ECO:0000256" key="1">
    <source>
        <dbReference type="ARBA" id="ARBA00003419"/>
    </source>
</evidence>
<gene>
    <name evidence="15" type="primary">PRM1</name>
</gene>
<name>C8C437_KOGSI</name>
<evidence type="ECO:0000256" key="8">
    <source>
        <dbReference type="ARBA" id="ARBA00022782"/>
    </source>
</evidence>
<keyword evidence="13 14" id="KW-0544">Nucleosome core</keyword>
<evidence type="ECO:0000256" key="2">
    <source>
        <dbReference type="ARBA" id="ARBA00004123"/>
    </source>
</evidence>
<accession>C8C437</accession>
<dbReference type="InterPro" id="IPR000221">
    <property type="entry name" value="Protamine_P1"/>
</dbReference>
<evidence type="ECO:0000256" key="6">
    <source>
        <dbReference type="ARBA" id="ARBA00022454"/>
    </source>
</evidence>
<protein>
    <recommendedName>
        <fullName evidence="5 14">Sperm protamine P1</fullName>
    </recommendedName>
</protein>
<sequence>MARNRCCRSQSRGRCRRPRRRCRSPKRRRYQRRRRVCCRRSATMRCASQ</sequence>
<keyword evidence="9 14" id="KW-0744">Spermatogenesis</keyword>
<evidence type="ECO:0000256" key="5">
    <source>
        <dbReference type="ARBA" id="ARBA00016795"/>
    </source>
</evidence>
<keyword evidence="6 14" id="KW-0158">Chromosome</keyword>
<keyword evidence="10 14" id="KW-0226">DNA condensation</keyword>
<evidence type="ECO:0000256" key="13">
    <source>
        <dbReference type="ARBA" id="ARBA00023269"/>
    </source>
</evidence>
<organism evidence="15">
    <name type="scientific">Kogia sima</name>
    <name type="common">Dwarf sperm whale</name>
    <name type="synonym">Physeter simus</name>
    <dbReference type="NCBI Taxonomy" id="9752"/>
    <lineage>
        <taxon>Eukaryota</taxon>
        <taxon>Metazoa</taxon>
        <taxon>Chordata</taxon>
        <taxon>Craniata</taxon>
        <taxon>Vertebrata</taxon>
        <taxon>Euteleostomi</taxon>
        <taxon>Mammalia</taxon>
        <taxon>Eutheria</taxon>
        <taxon>Laurasiatheria</taxon>
        <taxon>Artiodactyla</taxon>
        <taxon>Whippomorpha</taxon>
        <taxon>Cetacea</taxon>
        <taxon>Odontoceti</taxon>
        <taxon>Physeteridae</taxon>
        <taxon>Kogia</taxon>
    </lineage>
</organism>
<dbReference type="Pfam" id="PF00260">
    <property type="entry name" value="Protamine_P1"/>
    <property type="match status" value="1"/>
</dbReference>
<dbReference type="GO" id="GO:0030261">
    <property type="term" value="P:chromosome condensation"/>
    <property type="evidence" value="ECO:0007669"/>
    <property type="project" value="UniProtKB-KW"/>
</dbReference>
<keyword evidence="11 14" id="KW-0238">DNA-binding</keyword>
<dbReference type="GO" id="GO:0035092">
    <property type="term" value="P:sperm DNA condensation"/>
    <property type="evidence" value="ECO:0007669"/>
    <property type="project" value="InterPro"/>
</dbReference>
<dbReference type="AlphaFoldDB" id="C8C437"/>
<proteinExistence type="inferred from homology"/>
<dbReference type="GO" id="GO:0003677">
    <property type="term" value="F:DNA binding"/>
    <property type="evidence" value="ECO:0007669"/>
    <property type="project" value="UniProtKB-KW"/>
</dbReference>
<dbReference type="EMBL" id="GQ368524">
    <property type="protein sequence ID" value="ACU51731.1"/>
    <property type="molecule type" value="Genomic_DNA"/>
</dbReference>
<evidence type="ECO:0000256" key="3">
    <source>
        <dbReference type="ARBA" id="ARBA00004286"/>
    </source>
</evidence>
<dbReference type="GO" id="GO:0000786">
    <property type="term" value="C:nucleosome"/>
    <property type="evidence" value="ECO:0007669"/>
    <property type="project" value="UniProtKB-KW"/>
</dbReference>
<reference evidence="15" key="1">
    <citation type="journal article" date="2009" name="Mol. Phylogenet. Evol.">
        <title>Divergence date estimation and a comprehensive molecular tree of extant cetaceans.</title>
        <authorList>
            <person name="McGowen M.R."/>
            <person name="Spaulding M."/>
            <person name="Gatesy J."/>
        </authorList>
    </citation>
    <scope>NUCLEOTIDE SEQUENCE</scope>
</reference>
<evidence type="ECO:0000256" key="4">
    <source>
        <dbReference type="ARBA" id="ARBA00008957"/>
    </source>
</evidence>
<evidence type="ECO:0000256" key="11">
    <source>
        <dbReference type="ARBA" id="ARBA00023125"/>
    </source>
</evidence>
<keyword evidence="7" id="KW-0217">Developmental protein</keyword>